<dbReference type="InterPro" id="IPR003593">
    <property type="entry name" value="AAA+_ATPase"/>
</dbReference>
<gene>
    <name evidence="7" type="ordered locus">ACMV_16390</name>
</gene>
<reference evidence="7 8" key="1">
    <citation type="submission" date="2010-12" db="EMBL/GenBank/DDBJ databases">
        <title>Whole genome sequence of Acidiphilium multivorum AIU301.</title>
        <authorList>
            <person name="Narita-Yamada S."/>
            <person name="Nakamura S."/>
            <person name="Ito N."/>
            <person name="Takarada H."/>
            <person name="Katano Y."/>
            <person name="Nakazawa H."/>
            <person name="Hosoyama A."/>
            <person name="Yamada R."/>
            <person name="Fujita N."/>
        </authorList>
    </citation>
    <scope>NUCLEOTIDE SEQUENCE [LARGE SCALE GENOMIC DNA]</scope>
    <source>
        <strain evidence="8">DSM 11245 / JCM 8867 / AIU301</strain>
    </source>
</reference>
<organism evidence="7 8">
    <name type="scientific">Acidiphilium multivorum (strain DSM 11245 / JCM 8867 / NBRC 100883 / AIU 301)</name>
    <dbReference type="NCBI Taxonomy" id="926570"/>
    <lineage>
        <taxon>Bacteria</taxon>
        <taxon>Pseudomonadati</taxon>
        <taxon>Pseudomonadota</taxon>
        <taxon>Alphaproteobacteria</taxon>
        <taxon>Acetobacterales</taxon>
        <taxon>Acidocellaceae</taxon>
        <taxon>Acidiphilium</taxon>
    </lineage>
</organism>
<evidence type="ECO:0000259" key="6">
    <source>
        <dbReference type="PROSITE" id="PS50893"/>
    </source>
</evidence>
<evidence type="ECO:0000256" key="5">
    <source>
        <dbReference type="ARBA" id="ARBA00022840"/>
    </source>
</evidence>
<dbReference type="EMBL" id="AP012035">
    <property type="protein sequence ID" value="BAJ80986.1"/>
    <property type="molecule type" value="Genomic_DNA"/>
</dbReference>
<dbReference type="InterPro" id="IPR050107">
    <property type="entry name" value="ABC_carbohydrate_import_ATPase"/>
</dbReference>
<dbReference type="PANTHER" id="PTHR43790:SF9">
    <property type="entry name" value="GALACTOFURANOSE TRANSPORTER ATP-BINDING PROTEIN YTFR"/>
    <property type="match status" value="1"/>
</dbReference>
<name>F0IYX6_ACIMA</name>
<evidence type="ECO:0000256" key="1">
    <source>
        <dbReference type="ARBA" id="ARBA00022448"/>
    </source>
</evidence>
<dbReference type="InterPro" id="IPR017871">
    <property type="entry name" value="ABC_transporter-like_CS"/>
</dbReference>
<dbReference type="KEGG" id="amv:ACMV_16390"/>
<dbReference type="InterPro" id="IPR027417">
    <property type="entry name" value="P-loop_NTPase"/>
</dbReference>
<feature type="domain" description="ABC transporter" evidence="6">
    <location>
        <begin position="6"/>
        <end position="236"/>
    </location>
</feature>
<keyword evidence="8" id="KW-1185">Reference proteome</keyword>
<dbReference type="CDD" id="cd03215">
    <property type="entry name" value="ABC_Carb_Monos_II"/>
    <property type="match status" value="1"/>
</dbReference>
<dbReference type="PROSITE" id="PS00211">
    <property type="entry name" value="ABC_TRANSPORTER_1"/>
    <property type="match status" value="1"/>
</dbReference>
<evidence type="ECO:0000256" key="3">
    <source>
        <dbReference type="ARBA" id="ARBA00022737"/>
    </source>
</evidence>
<dbReference type="RefSeq" id="WP_013640103.1">
    <property type="nucleotide sequence ID" value="NC_015186.1"/>
</dbReference>
<keyword evidence="3" id="KW-0677">Repeat</keyword>
<feature type="domain" description="ABC transporter" evidence="6">
    <location>
        <begin position="240"/>
        <end position="489"/>
    </location>
</feature>
<dbReference type="GO" id="GO:0016887">
    <property type="term" value="F:ATP hydrolysis activity"/>
    <property type="evidence" value="ECO:0007669"/>
    <property type="project" value="InterPro"/>
</dbReference>
<dbReference type="Gene3D" id="3.40.50.300">
    <property type="entry name" value="P-loop containing nucleotide triphosphate hydrolases"/>
    <property type="match status" value="2"/>
</dbReference>
<accession>F0IYX6</accession>
<keyword evidence="5 7" id="KW-0067">ATP-binding</keyword>
<evidence type="ECO:0000256" key="4">
    <source>
        <dbReference type="ARBA" id="ARBA00022741"/>
    </source>
</evidence>
<dbReference type="AlphaFoldDB" id="F0IYX6"/>
<dbReference type="CDD" id="cd03216">
    <property type="entry name" value="ABC_Carb_Monos_I"/>
    <property type="match status" value="1"/>
</dbReference>
<dbReference type="HOGENOM" id="CLU_000604_92_3_5"/>
<dbReference type="InterPro" id="IPR003439">
    <property type="entry name" value="ABC_transporter-like_ATP-bd"/>
</dbReference>
<evidence type="ECO:0000313" key="7">
    <source>
        <dbReference type="EMBL" id="BAJ80986.1"/>
    </source>
</evidence>
<keyword evidence="2" id="KW-0762">Sugar transport</keyword>
<dbReference type="OrthoDB" id="9805029at2"/>
<dbReference type="Pfam" id="PF00005">
    <property type="entry name" value="ABC_tran"/>
    <property type="match status" value="2"/>
</dbReference>
<dbReference type="PROSITE" id="PS50893">
    <property type="entry name" value="ABC_TRANSPORTER_2"/>
    <property type="match status" value="2"/>
</dbReference>
<dbReference type="PANTHER" id="PTHR43790">
    <property type="entry name" value="CARBOHYDRATE TRANSPORT ATP-BINDING PROTEIN MG119-RELATED"/>
    <property type="match status" value="1"/>
</dbReference>
<evidence type="ECO:0000313" key="8">
    <source>
        <dbReference type="Proteomes" id="UP000007100"/>
    </source>
</evidence>
<dbReference type="GO" id="GO:0005524">
    <property type="term" value="F:ATP binding"/>
    <property type="evidence" value="ECO:0007669"/>
    <property type="project" value="UniProtKB-KW"/>
</dbReference>
<dbReference type="SMART" id="SM00382">
    <property type="entry name" value="AAA"/>
    <property type="match status" value="2"/>
</dbReference>
<dbReference type="Proteomes" id="UP000007100">
    <property type="component" value="Chromosome"/>
</dbReference>
<evidence type="ECO:0000256" key="2">
    <source>
        <dbReference type="ARBA" id="ARBA00022597"/>
    </source>
</evidence>
<dbReference type="SUPFAM" id="SSF52540">
    <property type="entry name" value="P-loop containing nucleoside triphosphate hydrolases"/>
    <property type="match status" value="2"/>
</dbReference>
<keyword evidence="1" id="KW-0813">Transport</keyword>
<protein>
    <submittedName>
        <fullName evidence="7">Putative ABC transporter ATP-binding protein</fullName>
    </submittedName>
</protein>
<sequence length="505" mass="52126">MTAPLLAMRGICKSFGGTRALDAVDLTVNEGEIVALLGENGAGKSTLIKILAGVYPMDRGEIGFRGAPATPGALPVRFIHQDLGLVDWMTIAENFGLALGFPRRLGLIDRRAAARRAAAALAELGVDLHPETRIRDLARAERALVAIARALAGEGEMLVLDEPTASLPAAEVERLFTALRRLRAKGVGMLYVSHRLDEVFALADQAVVLRDGRLAGSGAVATLDAGALIGMIVGRAVARHRRADAAPGPVRLECRDLSVAGGPPVNLSVRAGEILGLAGLVGAGQERLGRALFGLAPRSAGRILLDGADAAPDSPQAAMALGIGFVAGDRVGESTAPRLSVAENAFLNAYAHGMKPLSIVPPGRLARRAIALGRAVGLRPNDPALPIEQLSGGNQQKVVVGRWLDQAARLLVFEDPTAGVDVGARADIYRLFAAAAASGAAIVVVSSDFEEIAELCDRALVFDRGAVVAEIAGAALTMERLLAAASAGIAAAAPPEAGEIRDGIA</sequence>
<keyword evidence="4" id="KW-0547">Nucleotide-binding</keyword>
<proteinExistence type="predicted"/>